<protein>
    <submittedName>
        <fullName evidence="1">Uncharacterized protein</fullName>
    </submittedName>
</protein>
<organism evidence="1 2">
    <name type="scientific">Orbilia blumenaviensis</name>
    <dbReference type="NCBI Taxonomy" id="1796055"/>
    <lineage>
        <taxon>Eukaryota</taxon>
        <taxon>Fungi</taxon>
        <taxon>Dikarya</taxon>
        <taxon>Ascomycota</taxon>
        <taxon>Pezizomycotina</taxon>
        <taxon>Orbiliomycetes</taxon>
        <taxon>Orbiliales</taxon>
        <taxon>Orbiliaceae</taxon>
        <taxon>Orbilia</taxon>
    </lineage>
</organism>
<comment type="caution">
    <text evidence="1">The sequence shown here is derived from an EMBL/GenBank/DDBJ whole genome shotgun (WGS) entry which is preliminary data.</text>
</comment>
<reference evidence="1 2" key="1">
    <citation type="submission" date="2019-10" db="EMBL/GenBank/DDBJ databases">
        <authorList>
            <person name="Palmer J.M."/>
        </authorList>
    </citation>
    <scope>NUCLEOTIDE SEQUENCE [LARGE SCALE GENOMIC DNA]</scope>
    <source>
        <strain evidence="1 2">TWF730</strain>
    </source>
</reference>
<accession>A0AAV9VL06</accession>
<dbReference type="Proteomes" id="UP001373714">
    <property type="component" value="Unassembled WGS sequence"/>
</dbReference>
<name>A0AAV9VL06_9PEZI</name>
<sequence length="129" mass="14107">MDSVEAPVVLMEKPTLFKIPYEIQYKILSDALGPTVDFVVKSPVQSKEWRDKYGVGAWGSTKSFGRLLHLLYPRVIPTKVPTALLLVSSGFSHIVQTVAAGMDTISAKIQDEISEDMVIGDSPADTKAQ</sequence>
<evidence type="ECO:0000313" key="1">
    <source>
        <dbReference type="EMBL" id="KAK6362809.1"/>
    </source>
</evidence>
<proteinExistence type="predicted"/>
<gene>
    <name evidence="1" type="ORF">TWF730_000262</name>
</gene>
<dbReference type="AlphaFoldDB" id="A0AAV9VL06"/>
<keyword evidence="2" id="KW-1185">Reference proteome</keyword>
<dbReference type="EMBL" id="JAVHNS010000001">
    <property type="protein sequence ID" value="KAK6362809.1"/>
    <property type="molecule type" value="Genomic_DNA"/>
</dbReference>
<evidence type="ECO:0000313" key="2">
    <source>
        <dbReference type="Proteomes" id="UP001373714"/>
    </source>
</evidence>